<dbReference type="AlphaFoldDB" id="A0A1I4F712"/>
<feature type="binding site" evidence="9 11">
    <location>
        <position position="11"/>
    </location>
    <ligand>
        <name>substrate</name>
    </ligand>
</feature>
<keyword evidence="4 9" id="KW-0210">Decarboxylase</keyword>
<evidence type="ECO:0000256" key="6">
    <source>
        <dbReference type="ARBA" id="ARBA00023239"/>
    </source>
</evidence>
<dbReference type="EC" id="4.1.1.23" evidence="9"/>
<dbReference type="STRING" id="52441.SAMN05216302_10341"/>
<feature type="binding site" evidence="9 11">
    <location>
        <position position="178"/>
    </location>
    <ligand>
        <name>substrate</name>
    </ligand>
</feature>
<comment type="catalytic activity">
    <reaction evidence="7 9 12">
        <text>orotidine 5'-phosphate + H(+) = UMP + CO2</text>
        <dbReference type="Rhea" id="RHEA:11596"/>
        <dbReference type="ChEBI" id="CHEBI:15378"/>
        <dbReference type="ChEBI" id="CHEBI:16526"/>
        <dbReference type="ChEBI" id="CHEBI:57538"/>
        <dbReference type="ChEBI" id="CHEBI:57865"/>
        <dbReference type="EC" id="4.1.1.23"/>
    </reaction>
</comment>
<comment type="subunit">
    <text evidence="3 9">Homodimer.</text>
</comment>
<feature type="binding site" evidence="9 11">
    <location>
        <position position="117"/>
    </location>
    <ligand>
        <name>substrate</name>
    </ligand>
</feature>
<name>A0A1I4F712_9PROT</name>
<dbReference type="GO" id="GO:0005829">
    <property type="term" value="C:cytosol"/>
    <property type="evidence" value="ECO:0007669"/>
    <property type="project" value="TreeGrafter"/>
</dbReference>
<sequence length="229" mass="24810">MKEPRIIVALDFSSAEKALNLATQLNPELCRLKVGKELFTVAGPKLVKQLTREGFDIFLDLKFHDIPNTVAKACKAAADLGVWMMNVHALGGKKMLLAAREAVPPGTARLIAVTLLTSMNQDDLNDVGLQGEPEQIVLRLAKLTQNCGLDGVVCSALEVSSLRQQLNTGFNLVTPGIRLEEDSLDDQKRVATPSTAIKNGADYLVIGRPITQAQDPLLALQQLNQSITM</sequence>
<feature type="binding site" evidence="9 11">
    <location>
        <position position="207"/>
    </location>
    <ligand>
        <name>substrate</name>
    </ligand>
</feature>
<dbReference type="GO" id="GO:0044205">
    <property type="term" value="P:'de novo' UMP biosynthetic process"/>
    <property type="evidence" value="ECO:0007669"/>
    <property type="project" value="UniProtKB-UniRule"/>
</dbReference>
<evidence type="ECO:0000256" key="5">
    <source>
        <dbReference type="ARBA" id="ARBA00022975"/>
    </source>
</evidence>
<evidence type="ECO:0000256" key="11">
    <source>
        <dbReference type="PIRSR" id="PIRSR614732-2"/>
    </source>
</evidence>
<feature type="active site" description="For OMPdecase activity" evidence="10">
    <location>
        <position position="65"/>
    </location>
</feature>
<dbReference type="PANTHER" id="PTHR32119:SF2">
    <property type="entry name" value="OROTIDINE 5'-PHOSPHATE DECARBOXYLASE"/>
    <property type="match status" value="1"/>
</dbReference>
<comment type="function">
    <text evidence="1 9">Catalyzes the decarboxylation of orotidine 5'-monophosphate (OMP) to uridine 5'-monophosphate (UMP).</text>
</comment>
<comment type="pathway">
    <text evidence="2 9 12">Pyrimidine metabolism; UMP biosynthesis via de novo pathway; UMP from orotate: step 2/2.</text>
</comment>
<dbReference type="InterPro" id="IPR018089">
    <property type="entry name" value="OMPdecase_AS"/>
</dbReference>
<feature type="binding site" evidence="9">
    <location>
        <begin position="60"/>
        <end position="69"/>
    </location>
    <ligand>
        <name>substrate</name>
    </ligand>
</feature>
<comment type="similarity">
    <text evidence="8 9">Belongs to the OMP decarboxylase family. Type 1 subfamily.</text>
</comment>
<evidence type="ECO:0000313" key="14">
    <source>
        <dbReference type="EMBL" id="SFL13309.1"/>
    </source>
</evidence>
<dbReference type="PROSITE" id="PS00156">
    <property type="entry name" value="OMPDECASE"/>
    <property type="match status" value="1"/>
</dbReference>
<dbReference type="FunFam" id="3.20.20.70:FF:000015">
    <property type="entry name" value="Orotidine 5'-phosphate decarboxylase"/>
    <property type="match status" value="1"/>
</dbReference>
<evidence type="ECO:0000256" key="2">
    <source>
        <dbReference type="ARBA" id="ARBA00004861"/>
    </source>
</evidence>
<evidence type="ECO:0000256" key="8">
    <source>
        <dbReference type="ARBA" id="ARBA00061012"/>
    </source>
</evidence>
<dbReference type="InterPro" id="IPR014732">
    <property type="entry name" value="OMPdecase"/>
</dbReference>
<evidence type="ECO:0000256" key="10">
    <source>
        <dbReference type="PIRSR" id="PIRSR614732-1"/>
    </source>
</evidence>
<dbReference type="Pfam" id="PF00215">
    <property type="entry name" value="OMPdecase"/>
    <property type="match status" value="1"/>
</dbReference>
<evidence type="ECO:0000256" key="4">
    <source>
        <dbReference type="ARBA" id="ARBA00022793"/>
    </source>
</evidence>
<dbReference type="HAMAP" id="MF_01200_B">
    <property type="entry name" value="OMPdecase_type1_B"/>
    <property type="match status" value="1"/>
</dbReference>
<dbReference type="NCBIfam" id="NF010386">
    <property type="entry name" value="PRK13813.1"/>
    <property type="match status" value="1"/>
</dbReference>
<evidence type="ECO:0000256" key="9">
    <source>
        <dbReference type="HAMAP-Rule" id="MF_01200"/>
    </source>
</evidence>
<dbReference type="PANTHER" id="PTHR32119">
    <property type="entry name" value="OROTIDINE 5'-PHOSPHATE DECARBOXYLASE"/>
    <property type="match status" value="1"/>
</dbReference>
<dbReference type="InterPro" id="IPR013785">
    <property type="entry name" value="Aldolase_TIM"/>
</dbReference>
<proteinExistence type="inferred from homology"/>
<dbReference type="InterPro" id="IPR001754">
    <property type="entry name" value="OMPdeCOase_dom"/>
</dbReference>
<dbReference type="NCBIfam" id="NF001273">
    <property type="entry name" value="PRK00230.1"/>
    <property type="match status" value="1"/>
</dbReference>
<dbReference type="GO" id="GO:0004590">
    <property type="term" value="F:orotidine-5'-phosphate decarboxylase activity"/>
    <property type="evidence" value="ECO:0007669"/>
    <property type="project" value="UniProtKB-UniRule"/>
</dbReference>
<dbReference type="SUPFAM" id="SSF51366">
    <property type="entry name" value="Ribulose-phoshate binding barrel"/>
    <property type="match status" value="1"/>
</dbReference>
<dbReference type="Proteomes" id="UP000199533">
    <property type="component" value="Unassembled WGS sequence"/>
</dbReference>
<dbReference type="NCBIfam" id="TIGR01740">
    <property type="entry name" value="pyrF"/>
    <property type="match status" value="1"/>
</dbReference>
<evidence type="ECO:0000256" key="3">
    <source>
        <dbReference type="ARBA" id="ARBA00011738"/>
    </source>
</evidence>
<feature type="active site" description="For OMPdecase activity" evidence="10">
    <location>
        <position position="62"/>
    </location>
</feature>
<protein>
    <recommendedName>
        <fullName evidence="9">Orotidine 5'-phosphate decarboxylase</fullName>
        <ecNumber evidence="9">4.1.1.23</ecNumber>
    </recommendedName>
    <alternativeName>
        <fullName evidence="9">OMP decarboxylase</fullName>
        <shortName evidence="9">OMPDCase</shortName>
        <shortName evidence="9">OMPdecase</shortName>
    </alternativeName>
</protein>
<dbReference type="EMBL" id="FOSP01000034">
    <property type="protein sequence ID" value="SFL13309.1"/>
    <property type="molecule type" value="Genomic_DNA"/>
</dbReference>
<keyword evidence="15" id="KW-1185">Reference proteome</keyword>
<feature type="binding site" evidence="9 11">
    <location>
        <position position="208"/>
    </location>
    <ligand>
        <name>substrate</name>
    </ligand>
</feature>
<keyword evidence="5 9" id="KW-0665">Pyrimidine biosynthesis</keyword>
<dbReference type="Gene3D" id="3.20.20.70">
    <property type="entry name" value="Aldolase class I"/>
    <property type="match status" value="1"/>
</dbReference>
<dbReference type="OrthoDB" id="9806203at2"/>
<evidence type="ECO:0000256" key="12">
    <source>
        <dbReference type="RuleBase" id="RU000512"/>
    </source>
</evidence>
<evidence type="ECO:0000259" key="13">
    <source>
        <dbReference type="SMART" id="SM00934"/>
    </source>
</evidence>
<organism evidence="14 15">
    <name type="scientific">Nitrosomonas aestuarii</name>
    <dbReference type="NCBI Taxonomy" id="52441"/>
    <lineage>
        <taxon>Bacteria</taxon>
        <taxon>Pseudomonadati</taxon>
        <taxon>Pseudomonadota</taxon>
        <taxon>Betaproteobacteria</taxon>
        <taxon>Nitrosomonadales</taxon>
        <taxon>Nitrosomonadaceae</taxon>
        <taxon>Nitrosomonas</taxon>
    </lineage>
</organism>
<feature type="domain" description="Orotidine 5'-phosphate decarboxylase" evidence="13">
    <location>
        <begin position="5"/>
        <end position="223"/>
    </location>
</feature>
<dbReference type="GO" id="GO:0006207">
    <property type="term" value="P:'de novo' pyrimidine nucleobase biosynthetic process"/>
    <property type="evidence" value="ECO:0007669"/>
    <property type="project" value="InterPro"/>
</dbReference>
<keyword evidence="6 9" id="KW-0456">Lyase</keyword>
<evidence type="ECO:0000313" key="15">
    <source>
        <dbReference type="Proteomes" id="UP000199533"/>
    </source>
</evidence>
<feature type="active site" description="For OMPdecase activity" evidence="10">
    <location>
        <position position="60"/>
    </location>
</feature>
<evidence type="ECO:0000256" key="7">
    <source>
        <dbReference type="ARBA" id="ARBA00049157"/>
    </source>
</evidence>
<gene>
    <name evidence="9" type="primary">pyrF</name>
    <name evidence="14" type="ORF">SAMN05216302_10341</name>
</gene>
<accession>A0A1I4F712</accession>
<feature type="active site" description="Proton donor" evidence="9">
    <location>
        <position position="62"/>
    </location>
</feature>
<dbReference type="InterPro" id="IPR047596">
    <property type="entry name" value="OMPdecase_bac"/>
</dbReference>
<dbReference type="UniPathway" id="UPA00070">
    <property type="reaction ID" value="UER00120"/>
</dbReference>
<dbReference type="SMART" id="SM00934">
    <property type="entry name" value="OMPdecase"/>
    <property type="match status" value="1"/>
</dbReference>
<reference evidence="15" key="1">
    <citation type="submission" date="2016-10" db="EMBL/GenBank/DDBJ databases">
        <authorList>
            <person name="Varghese N."/>
            <person name="Submissions S."/>
        </authorList>
    </citation>
    <scope>NUCLEOTIDE SEQUENCE [LARGE SCALE GENOMIC DNA]</scope>
    <source>
        <strain evidence="15">Nm69</strain>
    </source>
</reference>
<dbReference type="InterPro" id="IPR011060">
    <property type="entry name" value="RibuloseP-bd_barrel"/>
</dbReference>
<feature type="binding site" evidence="9 11">
    <location>
        <position position="33"/>
    </location>
    <ligand>
        <name>substrate</name>
    </ligand>
</feature>
<evidence type="ECO:0000256" key="1">
    <source>
        <dbReference type="ARBA" id="ARBA00002356"/>
    </source>
</evidence>
<feature type="binding site" evidence="9 11">
    <location>
        <position position="187"/>
    </location>
    <ligand>
        <name>substrate</name>
    </ligand>
</feature>
<dbReference type="CDD" id="cd04725">
    <property type="entry name" value="OMP_decarboxylase_like"/>
    <property type="match status" value="1"/>
</dbReference>
<dbReference type="RefSeq" id="WP_090702189.1">
    <property type="nucleotide sequence ID" value="NZ_FOSP01000034.1"/>
</dbReference>